<evidence type="ECO:0000313" key="3">
    <source>
        <dbReference type="EMBL" id="EMZ17297.1"/>
    </source>
</evidence>
<dbReference type="AlphaFoldDB" id="N1ZJY4"/>
<sequence length="621" mass="73615">MRRLKFFPAPYPDECYYSIFCRYFARSGSTSNKRTIFELFGEAQSLAAFVFLPRRLELVDIWLGADSPVKREKLALDNSCYAYFSTAFTRRLFEGMERKIKTGEPDRSLERRIIQKCRRSHWPERLRYCPDCVREDVERYGETYWHRMPQLPGVEYCLRHGNPIQDSGVTFRQITMAFCPASHALQGLTLQEDAEKKKYRQRYMAIARDTEWLLRNGLKLEGCRSIAHKYKELFMEKGLTTAQGVRYPDRIKTAFTEYHGKGFLKQMFQDKENYLYWLDFAFESVSEHLRPLHHILLMEFLKGSAEKFYEAIPEIEPYGGGPWPCINKVCCHYGKDGAEKISITYMNGQTIGHFRCMGCGMKYQRSRPWQEFEEYADHAVILDYGDYWYRKLRECVEVKGLNQAETAKVMKCTTTTVRKRAEEIGLDLHMNRKSCIYHEKEWKDLDRSQYFRAKVSEALQYQPELTAKELDELVPGAYAWFHKNDFQWLKERLVIDQDKQYWTIWEQEHLKLLKEAYECIKQTGDSDRRITIGWICSTAGLRECEIKGRLHRFPDIKGFIDEVVERKEEWLGRRFMVIAEKKKMAGEYLLLADIKKQMGLKPNTYKKYAVLIQKLIEELNQ</sequence>
<evidence type="ECO:0000259" key="2">
    <source>
        <dbReference type="Pfam" id="PF15978"/>
    </source>
</evidence>
<proteinExistence type="predicted"/>
<dbReference type="PATRIC" id="fig|1235802.3.peg.6405"/>
<evidence type="ECO:0000259" key="1">
    <source>
        <dbReference type="Pfam" id="PF06527"/>
    </source>
</evidence>
<dbReference type="Proteomes" id="UP000012589">
    <property type="component" value="Unassembled WGS sequence"/>
</dbReference>
<feature type="domain" description="Transposon Tn7 transposition protein TnsD C-terminal" evidence="2">
    <location>
        <begin position="206"/>
        <end position="559"/>
    </location>
</feature>
<comment type="caution">
    <text evidence="3">The sequence shown here is derived from an EMBL/GenBank/DDBJ whole genome shotgun (WGS) entry which is preliminary data.</text>
</comment>
<name>N1ZJY4_9FIRM</name>
<protein>
    <submittedName>
        <fullName evidence="3">Uncharacterized protein</fullName>
    </submittedName>
</protein>
<reference evidence="3 4" key="1">
    <citation type="journal article" date="2014" name="Genome Announc.">
        <title>Draft genome sequences of the altered schaedler flora, a defined bacterial community from gnotobiotic mice.</title>
        <authorList>
            <person name="Wannemuehler M.J."/>
            <person name="Overstreet A.M."/>
            <person name="Ward D.V."/>
            <person name="Phillips G.J."/>
        </authorList>
    </citation>
    <scope>NUCLEOTIDE SEQUENCE [LARGE SCALE GENOMIC DNA]</scope>
    <source>
        <strain evidence="3 4">ASF492</strain>
    </source>
</reference>
<dbReference type="Pfam" id="PF15978">
    <property type="entry name" value="TnsD"/>
    <property type="match status" value="1"/>
</dbReference>
<dbReference type="InterPro" id="IPR009492">
    <property type="entry name" value="TniQ"/>
</dbReference>
<organism evidence="3 4">
    <name type="scientific">Eubacterium plexicaudatum ASF492</name>
    <dbReference type="NCBI Taxonomy" id="1235802"/>
    <lineage>
        <taxon>Bacteria</taxon>
        <taxon>Bacillati</taxon>
        <taxon>Bacillota</taxon>
        <taxon>Clostridia</taxon>
        <taxon>Eubacteriales</taxon>
        <taxon>Eubacteriaceae</taxon>
        <taxon>Eubacterium</taxon>
    </lineage>
</organism>
<feature type="domain" description="TniQ" evidence="1">
    <location>
        <begin position="6"/>
        <end position="161"/>
    </location>
</feature>
<dbReference type="eggNOG" id="COG3677">
    <property type="taxonomic scope" value="Bacteria"/>
</dbReference>
<gene>
    <name evidence="3" type="ORF">C823_06064</name>
</gene>
<dbReference type="EMBL" id="AQFT01000212">
    <property type="protein sequence ID" value="EMZ17297.1"/>
    <property type="molecule type" value="Genomic_DNA"/>
</dbReference>
<evidence type="ECO:0000313" key="4">
    <source>
        <dbReference type="Proteomes" id="UP000012589"/>
    </source>
</evidence>
<dbReference type="STRING" id="1235802.C823_06064"/>
<dbReference type="InterPro" id="IPR032750">
    <property type="entry name" value="TnsD_C"/>
</dbReference>
<keyword evidence="4" id="KW-1185">Reference proteome</keyword>
<dbReference type="HOGENOM" id="CLU_033785_1_0_9"/>
<dbReference type="Pfam" id="PF06527">
    <property type="entry name" value="TniQ"/>
    <property type="match status" value="1"/>
</dbReference>
<accession>N1ZJY4</accession>